<gene>
    <name evidence="2" type="ORF">AB0887_14705</name>
</gene>
<dbReference type="Proteomes" id="UP001553843">
    <property type="component" value="Unassembled WGS sequence"/>
</dbReference>
<evidence type="ECO:0000256" key="1">
    <source>
        <dbReference type="SAM" id="MobiDB-lite"/>
    </source>
</evidence>
<reference evidence="2 3" key="1">
    <citation type="submission" date="2024-06" db="EMBL/GenBank/DDBJ databases">
        <title>The Natural Products Discovery Center: Release of the First 8490 Sequenced Strains for Exploring Actinobacteria Biosynthetic Diversity.</title>
        <authorList>
            <person name="Kalkreuter E."/>
            <person name="Kautsar S.A."/>
            <person name="Yang D."/>
            <person name="Bader C.D."/>
            <person name="Teijaro C.N."/>
            <person name="Fluegel L."/>
            <person name="Davis C.M."/>
            <person name="Simpson J.R."/>
            <person name="Lauterbach L."/>
            <person name="Steele A.D."/>
            <person name="Gui C."/>
            <person name="Meng S."/>
            <person name="Li G."/>
            <person name="Viehrig K."/>
            <person name="Ye F."/>
            <person name="Su P."/>
            <person name="Kiefer A.F."/>
            <person name="Nichols A."/>
            <person name="Cepeda A.J."/>
            <person name="Yan W."/>
            <person name="Fan B."/>
            <person name="Jiang Y."/>
            <person name="Adhikari A."/>
            <person name="Zheng C.-J."/>
            <person name="Schuster L."/>
            <person name="Cowan T.M."/>
            <person name="Smanski M.J."/>
            <person name="Chevrette M.G."/>
            <person name="De Carvalho L.P.S."/>
            <person name="Shen B."/>
        </authorList>
    </citation>
    <scope>NUCLEOTIDE SEQUENCE [LARGE SCALE GENOMIC DNA]</scope>
    <source>
        <strain evidence="2 3">NPDC047833</strain>
    </source>
</reference>
<protein>
    <submittedName>
        <fullName evidence="2">Uncharacterized protein</fullName>
    </submittedName>
</protein>
<name>A0ABV3LUQ9_9ACTN</name>
<dbReference type="EMBL" id="JBEYRS010000005">
    <property type="protein sequence ID" value="MEW2363187.1"/>
    <property type="molecule type" value="Genomic_DNA"/>
</dbReference>
<feature type="compositionally biased region" description="Low complexity" evidence="1">
    <location>
        <begin position="46"/>
        <end position="56"/>
    </location>
</feature>
<sequence>MTAQRGGVRAAVIGMSSATEESVRGALAAVSGTDAQRPRSTGNCWTATATAPPRTAQDGCCWTAPQGSARRPSPSTGPTGDRNASPTDRSTWTSTGSAPTGRWALNQAFQALLVGLGAAQDELPSGTHEPSALAGRRLLLVLDNALCPEQTRPLLPGPTGTTLVTGRNQLRGWWSGTAPGG</sequence>
<feature type="region of interest" description="Disordered" evidence="1">
    <location>
        <begin position="29"/>
        <end position="99"/>
    </location>
</feature>
<dbReference type="RefSeq" id="WP_359778458.1">
    <property type="nucleotide sequence ID" value="NZ_JBEYRR010000005.1"/>
</dbReference>
<accession>A0ABV3LUQ9</accession>
<proteinExistence type="predicted"/>
<feature type="compositionally biased region" description="Polar residues" evidence="1">
    <location>
        <begin position="73"/>
        <end position="98"/>
    </location>
</feature>
<organism evidence="2 3">
    <name type="scientific">Streptomyces huasconensis</name>
    <dbReference type="NCBI Taxonomy" id="1854574"/>
    <lineage>
        <taxon>Bacteria</taxon>
        <taxon>Bacillati</taxon>
        <taxon>Actinomycetota</taxon>
        <taxon>Actinomycetes</taxon>
        <taxon>Kitasatosporales</taxon>
        <taxon>Streptomycetaceae</taxon>
        <taxon>Streptomyces</taxon>
    </lineage>
</organism>
<evidence type="ECO:0000313" key="3">
    <source>
        <dbReference type="Proteomes" id="UP001553843"/>
    </source>
</evidence>
<evidence type="ECO:0000313" key="2">
    <source>
        <dbReference type="EMBL" id="MEW2363187.1"/>
    </source>
</evidence>
<keyword evidence="3" id="KW-1185">Reference proteome</keyword>
<comment type="caution">
    <text evidence="2">The sequence shown here is derived from an EMBL/GenBank/DDBJ whole genome shotgun (WGS) entry which is preliminary data.</text>
</comment>